<organism evidence="3 4">
    <name type="scientific">Pichia kluyveri</name>
    <name type="common">Yeast</name>
    <dbReference type="NCBI Taxonomy" id="36015"/>
    <lineage>
        <taxon>Eukaryota</taxon>
        <taxon>Fungi</taxon>
        <taxon>Dikarya</taxon>
        <taxon>Ascomycota</taxon>
        <taxon>Saccharomycotina</taxon>
        <taxon>Pichiomycetes</taxon>
        <taxon>Pichiales</taxon>
        <taxon>Pichiaceae</taxon>
        <taxon>Pichia</taxon>
    </lineage>
</organism>
<dbReference type="AlphaFoldDB" id="A0AAV5R265"/>
<reference evidence="3 4" key="1">
    <citation type="journal article" date="2023" name="Elife">
        <title>Identification of key yeast species and microbe-microbe interactions impacting larval growth of Drosophila in the wild.</title>
        <authorList>
            <person name="Mure A."/>
            <person name="Sugiura Y."/>
            <person name="Maeda R."/>
            <person name="Honda K."/>
            <person name="Sakurai N."/>
            <person name="Takahashi Y."/>
            <person name="Watada M."/>
            <person name="Katoh T."/>
            <person name="Gotoh A."/>
            <person name="Gotoh Y."/>
            <person name="Taniguchi I."/>
            <person name="Nakamura K."/>
            <person name="Hayashi T."/>
            <person name="Katayama T."/>
            <person name="Uemura T."/>
            <person name="Hattori Y."/>
        </authorList>
    </citation>
    <scope>NUCLEOTIDE SEQUENCE [LARGE SCALE GENOMIC DNA]</scope>
    <source>
        <strain evidence="3 4">PK-24</strain>
    </source>
</reference>
<feature type="compositionally biased region" description="Basic residues" evidence="1">
    <location>
        <begin position="9"/>
        <end position="18"/>
    </location>
</feature>
<protein>
    <recommendedName>
        <fullName evidence="2">Ribosome-assembly protein 3 C-terminal domain-containing protein</fullName>
    </recommendedName>
</protein>
<evidence type="ECO:0000313" key="4">
    <source>
        <dbReference type="Proteomes" id="UP001378960"/>
    </source>
</evidence>
<evidence type="ECO:0000259" key="2">
    <source>
        <dbReference type="Pfam" id="PF14615"/>
    </source>
</evidence>
<gene>
    <name evidence="3" type="ORF">DAPK24_013240</name>
</gene>
<feature type="region of interest" description="Disordered" evidence="1">
    <location>
        <begin position="1"/>
        <end position="58"/>
    </location>
</feature>
<dbReference type="EMBL" id="BTGB01000001">
    <property type="protein sequence ID" value="GMM44749.1"/>
    <property type="molecule type" value="Genomic_DNA"/>
</dbReference>
<feature type="compositionally biased region" description="Low complexity" evidence="1">
    <location>
        <begin position="28"/>
        <end position="38"/>
    </location>
</feature>
<evidence type="ECO:0000256" key="1">
    <source>
        <dbReference type="SAM" id="MobiDB-lite"/>
    </source>
</evidence>
<comment type="caution">
    <text evidence="3">The sequence shown here is derived from an EMBL/GenBank/DDBJ whole genome shotgun (WGS) entry which is preliminary data.</text>
</comment>
<dbReference type="InterPro" id="IPR028217">
    <property type="entry name" value="Rsa3_C"/>
</dbReference>
<dbReference type="Proteomes" id="UP001378960">
    <property type="component" value="Unassembled WGS sequence"/>
</dbReference>
<dbReference type="Pfam" id="PF14615">
    <property type="entry name" value="Rsa3"/>
    <property type="match status" value="1"/>
</dbReference>
<sequence>MAAADIRTQNRRSRKKRRTEVSSDESSDSSSSDSSSSDNSDHSDVETKDVEINNKEDTVMEDVVDTEDVNNNGDTAIDALQIEPSLQDKREVLETRLKLQEVSAALAGTLNGSNSSISNNLPIDSDEWMSLMVSNYGDDIDGLRQAGDFKDGSVALVAELLRSSQNVFAPQ</sequence>
<proteinExistence type="predicted"/>
<keyword evidence="4" id="KW-1185">Reference proteome</keyword>
<feature type="compositionally biased region" description="Basic and acidic residues" evidence="1">
    <location>
        <begin position="39"/>
        <end position="58"/>
    </location>
</feature>
<evidence type="ECO:0000313" key="3">
    <source>
        <dbReference type="EMBL" id="GMM44749.1"/>
    </source>
</evidence>
<accession>A0AAV5R265</accession>
<name>A0AAV5R265_PICKL</name>
<feature type="domain" description="Ribosome-assembly protein 3 C-terminal" evidence="2">
    <location>
        <begin position="126"/>
        <end position="168"/>
    </location>
</feature>